<proteinExistence type="predicted"/>
<protein>
    <submittedName>
        <fullName evidence="6">MerR family transcriptional regulator</fullName>
    </submittedName>
</protein>
<dbReference type="InterPro" id="IPR009061">
    <property type="entry name" value="DNA-bd_dom_put_sf"/>
</dbReference>
<dbReference type="Pfam" id="PF13411">
    <property type="entry name" value="MerR_1"/>
    <property type="match status" value="1"/>
</dbReference>
<dbReference type="PANTHER" id="PTHR30204">
    <property type="entry name" value="REDOX-CYCLING DRUG-SENSING TRANSCRIPTIONAL ACTIVATOR SOXR"/>
    <property type="match status" value="1"/>
</dbReference>
<dbReference type="PANTHER" id="PTHR30204:SF69">
    <property type="entry name" value="MERR-FAMILY TRANSCRIPTIONAL REGULATOR"/>
    <property type="match status" value="1"/>
</dbReference>
<sequence>MASTLGIDMGDKVKADVSNATATMTIGRLAEATGASARSLRHYEANGLISAERDSSDYRRYRTGTIERVQRIRRLLGAGFNLAEVAILLPCMDEDPERIDICPQVAGVVHEKLDALLSQSRELAQQRDQIRALIA</sequence>
<name>A0A255GCV0_9ACTN</name>
<dbReference type="GO" id="GO:0003700">
    <property type="term" value="F:DNA-binding transcription factor activity"/>
    <property type="evidence" value="ECO:0007669"/>
    <property type="project" value="InterPro"/>
</dbReference>
<dbReference type="Proteomes" id="UP000215896">
    <property type="component" value="Unassembled WGS sequence"/>
</dbReference>
<evidence type="ECO:0000256" key="4">
    <source>
        <dbReference type="ARBA" id="ARBA00023163"/>
    </source>
</evidence>
<dbReference type="EMBL" id="NMVO01000013">
    <property type="protein sequence ID" value="OYO13699.1"/>
    <property type="molecule type" value="Genomic_DNA"/>
</dbReference>
<gene>
    <name evidence="6" type="ORF">CGZ94_11745</name>
</gene>
<keyword evidence="3" id="KW-0238">DNA-binding</keyword>
<evidence type="ECO:0000256" key="1">
    <source>
        <dbReference type="ARBA" id="ARBA00022491"/>
    </source>
</evidence>
<evidence type="ECO:0000256" key="3">
    <source>
        <dbReference type="ARBA" id="ARBA00023125"/>
    </source>
</evidence>
<dbReference type="SMART" id="SM00422">
    <property type="entry name" value="HTH_MERR"/>
    <property type="match status" value="1"/>
</dbReference>
<organism evidence="6 7">
    <name type="scientific">Enemella evansiae</name>
    <dbReference type="NCBI Taxonomy" id="2016499"/>
    <lineage>
        <taxon>Bacteria</taxon>
        <taxon>Bacillati</taxon>
        <taxon>Actinomycetota</taxon>
        <taxon>Actinomycetes</taxon>
        <taxon>Propionibacteriales</taxon>
        <taxon>Propionibacteriaceae</taxon>
        <taxon>Enemella</taxon>
    </lineage>
</organism>
<feature type="domain" description="HTH merR-type" evidence="5">
    <location>
        <begin position="23"/>
        <end position="91"/>
    </location>
</feature>
<dbReference type="Gene3D" id="1.10.1660.10">
    <property type="match status" value="1"/>
</dbReference>
<evidence type="ECO:0000313" key="7">
    <source>
        <dbReference type="Proteomes" id="UP000215896"/>
    </source>
</evidence>
<comment type="caution">
    <text evidence="6">The sequence shown here is derived from an EMBL/GenBank/DDBJ whole genome shotgun (WGS) entry which is preliminary data.</text>
</comment>
<evidence type="ECO:0000256" key="2">
    <source>
        <dbReference type="ARBA" id="ARBA00023015"/>
    </source>
</evidence>
<dbReference type="GO" id="GO:0003677">
    <property type="term" value="F:DNA binding"/>
    <property type="evidence" value="ECO:0007669"/>
    <property type="project" value="UniProtKB-KW"/>
</dbReference>
<dbReference type="SUPFAM" id="SSF46955">
    <property type="entry name" value="Putative DNA-binding domain"/>
    <property type="match status" value="1"/>
</dbReference>
<keyword evidence="2" id="KW-0805">Transcription regulation</keyword>
<evidence type="ECO:0000259" key="5">
    <source>
        <dbReference type="PROSITE" id="PS50937"/>
    </source>
</evidence>
<evidence type="ECO:0000313" key="6">
    <source>
        <dbReference type="EMBL" id="OYO13699.1"/>
    </source>
</evidence>
<dbReference type="PROSITE" id="PS50937">
    <property type="entry name" value="HTH_MERR_2"/>
    <property type="match status" value="1"/>
</dbReference>
<keyword evidence="4" id="KW-0804">Transcription</keyword>
<accession>A0A255GCV0</accession>
<dbReference type="InterPro" id="IPR047057">
    <property type="entry name" value="MerR_fam"/>
</dbReference>
<dbReference type="InterPro" id="IPR000551">
    <property type="entry name" value="MerR-type_HTH_dom"/>
</dbReference>
<dbReference type="AlphaFoldDB" id="A0A255GCV0"/>
<keyword evidence="1" id="KW-0678">Repressor</keyword>
<keyword evidence="7" id="KW-1185">Reference proteome</keyword>
<dbReference type="OrthoDB" id="9809391at2"/>
<dbReference type="PRINTS" id="PR00040">
    <property type="entry name" value="HTHMERR"/>
</dbReference>
<reference evidence="6 7" key="1">
    <citation type="submission" date="2017-07" db="EMBL/GenBank/DDBJ databases">
        <title>Draft whole genome sequences of clinical Proprionibacteriaceae strains.</title>
        <authorList>
            <person name="Bernier A.-M."/>
            <person name="Bernard K."/>
            <person name="Domingo M.-C."/>
        </authorList>
    </citation>
    <scope>NUCLEOTIDE SEQUENCE [LARGE SCALE GENOMIC DNA]</scope>
    <source>
        <strain evidence="6 7">NML 030167</strain>
    </source>
</reference>